<feature type="region of interest" description="Disordered" evidence="1">
    <location>
        <begin position="35"/>
        <end position="67"/>
    </location>
</feature>
<dbReference type="Proteomes" id="UP000179769">
    <property type="component" value="Unassembled WGS sequence"/>
</dbReference>
<dbReference type="PANTHER" id="PTHR30290:SF83">
    <property type="entry name" value="ABC TRANSPORTER SUBSTRATE-BINDING PROTEIN"/>
    <property type="match status" value="1"/>
</dbReference>
<organism evidence="3 4">
    <name type="scientific">Parafrankia soli</name>
    <dbReference type="NCBI Taxonomy" id="2599596"/>
    <lineage>
        <taxon>Bacteria</taxon>
        <taxon>Bacillati</taxon>
        <taxon>Actinomycetota</taxon>
        <taxon>Actinomycetes</taxon>
        <taxon>Frankiales</taxon>
        <taxon>Frankiaceae</taxon>
        <taxon>Parafrankia</taxon>
    </lineage>
</organism>
<feature type="domain" description="Solute-binding protein family 5" evidence="2">
    <location>
        <begin position="112"/>
        <end position="489"/>
    </location>
</feature>
<dbReference type="SUPFAM" id="SSF53850">
    <property type="entry name" value="Periplasmic binding protein-like II"/>
    <property type="match status" value="1"/>
</dbReference>
<dbReference type="GO" id="GO:1904680">
    <property type="term" value="F:peptide transmembrane transporter activity"/>
    <property type="evidence" value="ECO:0007669"/>
    <property type="project" value="TreeGrafter"/>
</dbReference>
<sequence length="600" mass="62098">MNASPGQRLGHARGIAALLTALLTTVALLAVAGCSGESDPTPGPMAASPTTPPTTASPLEKPGGTLRLLTGRMPTGDPGWADEPGERAFARLVTRQLYSYPADADTARSTIPRPDLAAGAPVVTMGGTVYTVRLRSAARWNTPNQRRITATDVARGLKRMCAPPSPSPLRGYYAATVVGFAEYCAELAAAPVADAPALIESGTVPGIEVIGDDTLAFHLIKPVNDFVDILALPASSPVPLEALAYPPDSQQYLDNLISDGPYRFVSEPGGGYRLSRNPAWSGSSDGIRRALPDHITVTDGLDPATITARIEAGDADMALSGDIPADDLARLVESADKKLVVAPTGPVVALVVGLNGPSAAALRDQQAREALAYCIDRTAVAAALGGPTLATATAQLLQSPMTGYETYNPFPAGDGSGDSRRCADGLANNPGGKVTALSLLTTDSATDTAVAEALRAVFARAGIRLDLRIRTGAQYTAAASSPGGQFWDLALTTITPDWFGDAGRTVYEPLLDEAWVGARPADGGYRRPDLLARYESAVTASSEDDAATDWAGLERTVLNDAAVVPLAVTHTSRLRSSAVQAFTIVPSLGTADPTAVSLGP</sequence>
<feature type="compositionally biased region" description="Low complexity" evidence="1">
    <location>
        <begin position="44"/>
        <end position="58"/>
    </location>
</feature>
<accession>A0A1S1PSW5</accession>
<dbReference type="Gene3D" id="3.10.105.10">
    <property type="entry name" value="Dipeptide-binding Protein, Domain 3"/>
    <property type="match status" value="1"/>
</dbReference>
<proteinExistence type="predicted"/>
<evidence type="ECO:0000313" key="3">
    <source>
        <dbReference type="EMBL" id="OHV24331.1"/>
    </source>
</evidence>
<dbReference type="PANTHER" id="PTHR30290">
    <property type="entry name" value="PERIPLASMIC BINDING COMPONENT OF ABC TRANSPORTER"/>
    <property type="match status" value="1"/>
</dbReference>
<gene>
    <name evidence="3" type="ORF">BBK14_05575</name>
</gene>
<dbReference type="AlphaFoldDB" id="A0A1S1PSW5"/>
<dbReference type="InterPro" id="IPR000914">
    <property type="entry name" value="SBP_5_dom"/>
</dbReference>
<dbReference type="CDD" id="cd08506">
    <property type="entry name" value="PBP2_clavulanate_OppA2"/>
    <property type="match status" value="1"/>
</dbReference>
<dbReference type="OrthoDB" id="5240629at2"/>
<dbReference type="GO" id="GO:0015833">
    <property type="term" value="P:peptide transport"/>
    <property type="evidence" value="ECO:0007669"/>
    <property type="project" value="TreeGrafter"/>
</dbReference>
<reference evidence="4" key="1">
    <citation type="submission" date="2016-07" db="EMBL/GenBank/DDBJ databases">
        <title>Frankia sp. NRRL B-16219 Genome sequencing.</title>
        <authorList>
            <person name="Ghodhbane-Gtari F."/>
            <person name="Swanson E."/>
            <person name="Gueddou A."/>
            <person name="Louati M."/>
            <person name="Nouioui I."/>
            <person name="Hezbri K."/>
            <person name="Abebe-Akele F."/>
            <person name="Simpson S."/>
            <person name="Morris K."/>
            <person name="Thomas K."/>
            <person name="Gtari M."/>
            <person name="Tisa L.S."/>
        </authorList>
    </citation>
    <scope>NUCLEOTIDE SEQUENCE [LARGE SCALE GENOMIC DNA]</scope>
    <source>
        <strain evidence="4">NRRL B-16219</strain>
    </source>
</reference>
<dbReference type="InterPro" id="IPR039424">
    <property type="entry name" value="SBP_5"/>
</dbReference>
<dbReference type="EMBL" id="MAXA01000235">
    <property type="protein sequence ID" value="OHV24331.1"/>
    <property type="molecule type" value="Genomic_DNA"/>
</dbReference>
<evidence type="ECO:0000259" key="2">
    <source>
        <dbReference type="Pfam" id="PF00496"/>
    </source>
</evidence>
<evidence type="ECO:0000256" key="1">
    <source>
        <dbReference type="SAM" id="MobiDB-lite"/>
    </source>
</evidence>
<dbReference type="RefSeq" id="WP_071065515.1">
    <property type="nucleotide sequence ID" value="NZ_MAXA01000235.1"/>
</dbReference>
<evidence type="ECO:0000313" key="4">
    <source>
        <dbReference type="Proteomes" id="UP000179769"/>
    </source>
</evidence>
<comment type="caution">
    <text evidence="3">The sequence shown here is derived from an EMBL/GenBank/DDBJ whole genome shotgun (WGS) entry which is preliminary data.</text>
</comment>
<protein>
    <submittedName>
        <fullName evidence="3">ABC transporter substrate-binding protein</fullName>
    </submittedName>
</protein>
<dbReference type="Pfam" id="PF00496">
    <property type="entry name" value="SBP_bac_5"/>
    <property type="match status" value="1"/>
</dbReference>
<keyword evidence="4" id="KW-1185">Reference proteome</keyword>
<dbReference type="Gene3D" id="3.40.190.10">
    <property type="entry name" value="Periplasmic binding protein-like II"/>
    <property type="match status" value="1"/>
</dbReference>
<name>A0A1S1PSW5_9ACTN</name>